<keyword evidence="1" id="KW-0812">Transmembrane</keyword>
<dbReference type="OrthoDB" id="168676at2157"/>
<dbReference type="PATRIC" id="fig|1227493.4.peg.1390"/>
<evidence type="ECO:0000256" key="1">
    <source>
        <dbReference type="SAM" id="Phobius"/>
    </source>
</evidence>
<name>M0A308_9EURY</name>
<dbReference type="EMBL" id="AOIM01000017">
    <property type="protein sequence ID" value="ELY92701.1"/>
    <property type="molecule type" value="Genomic_DNA"/>
</dbReference>
<gene>
    <name evidence="2" type="ORF">C483_07032</name>
</gene>
<reference evidence="2 3" key="1">
    <citation type="journal article" date="2014" name="PLoS Genet.">
        <title>Phylogenetically driven sequencing of extremely halophilic archaea reveals strategies for static and dynamic osmo-response.</title>
        <authorList>
            <person name="Becker E.A."/>
            <person name="Seitzer P.M."/>
            <person name="Tritt A."/>
            <person name="Larsen D."/>
            <person name="Krusor M."/>
            <person name="Yao A.I."/>
            <person name="Wu D."/>
            <person name="Madern D."/>
            <person name="Eisen J.A."/>
            <person name="Darling A.E."/>
            <person name="Facciotti M.T."/>
        </authorList>
    </citation>
    <scope>NUCLEOTIDE SEQUENCE [LARGE SCALE GENOMIC DNA]</scope>
    <source>
        <strain evidence="2 3">JCM 10989</strain>
    </source>
</reference>
<dbReference type="AlphaFoldDB" id="M0A308"/>
<dbReference type="Proteomes" id="UP000011519">
    <property type="component" value="Unassembled WGS sequence"/>
</dbReference>
<feature type="transmembrane region" description="Helical" evidence="1">
    <location>
        <begin position="21"/>
        <end position="43"/>
    </location>
</feature>
<protein>
    <submittedName>
        <fullName evidence="2">Uncharacterized protein</fullName>
    </submittedName>
</protein>
<keyword evidence="3" id="KW-1185">Reference proteome</keyword>
<evidence type="ECO:0000313" key="3">
    <source>
        <dbReference type="Proteomes" id="UP000011519"/>
    </source>
</evidence>
<sequence>MISQTWSDRIHRVRLFLDEHPALRWFALPLVFMGAVITALLLLASDVTAVEAGQVTGLFLLGSTGVIALGLGAERAFRAVFA</sequence>
<evidence type="ECO:0000313" key="2">
    <source>
        <dbReference type="EMBL" id="ELY92701.1"/>
    </source>
</evidence>
<organism evidence="2 3">
    <name type="scientific">Natrialba hulunbeirensis JCM 10989</name>
    <dbReference type="NCBI Taxonomy" id="1227493"/>
    <lineage>
        <taxon>Archaea</taxon>
        <taxon>Methanobacteriati</taxon>
        <taxon>Methanobacteriota</taxon>
        <taxon>Stenosarchaea group</taxon>
        <taxon>Halobacteria</taxon>
        <taxon>Halobacteriales</taxon>
        <taxon>Natrialbaceae</taxon>
        <taxon>Natrialba</taxon>
    </lineage>
</organism>
<feature type="transmembrane region" description="Helical" evidence="1">
    <location>
        <begin position="55"/>
        <end position="73"/>
    </location>
</feature>
<dbReference type="RefSeq" id="WP_006652633.1">
    <property type="nucleotide sequence ID" value="NZ_AOIM01000017.1"/>
</dbReference>
<proteinExistence type="predicted"/>
<accession>M0A308</accession>
<keyword evidence="1" id="KW-1133">Transmembrane helix</keyword>
<keyword evidence="1" id="KW-0472">Membrane</keyword>
<comment type="caution">
    <text evidence="2">The sequence shown here is derived from an EMBL/GenBank/DDBJ whole genome shotgun (WGS) entry which is preliminary data.</text>
</comment>